<dbReference type="RefSeq" id="XP_024716932.1">
    <property type="nucleotide sequence ID" value="XM_024863915.1"/>
</dbReference>
<evidence type="ECO:0000313" key="1">
    <source>
        <dbReference type="EMBL" id="PSS08534.1"/>
    </source>
</evidence>
<proteinExistence type="predicted"/>
<accession>A0A2T3AQJ2</accession>
<keyword evidence="2" id="KW-1185">Reference proteome</keyword>
<dbReference type="EMBL" id="KZ679018">
    <property type="protein sequence ID" value="PSS08534.1"/>
    <property type="molecule type" value="Genomic_DNA"/>
</dbReference>
<protein>
    <submittedName>
        <fullName evidence="1">Uncharacterized protein</fullName>
    </submittedName>
</protein>
<evidence type="ECO:0000313" key="2">
    <source>
        <dbReference type="Proteomes" id="UP000241818"/>
    </source>
</evidence>
<dbReference type="InParanoid" id="A0A2T3AQJ2"/>
<sequence length="90" mass="10976">MILRILNTIMSLRIRPAFCTVKVNFHNLKRQNVRCIGQHCKLFYTVLLLEVRKYRRNKSRCWETQTAVKNDKPIVAVKEFRPLWKMRWKT</sequence>
<name>A0A2T3AQJ2_AMORE</name>
<dbReference type="GeneID" id="36571996"/>
<gene>
    <name evidence="1" type="ORF">M430DRAFT_186462</name>
</gene>
<organism evidence="1 2">
    <name type="scientific">Amorphotheca resinae ATCC 22711</name>
    <dbReference type="NCBI Taxonomy" id="857342"/>
    <lineage>
        <taxon>Eukaryota</taxon>
        <taxon>Fungi</taxon>
        <taxon>Dikarya</taxon>
        <taxon>Ascomycota</taxon>
        <taxon>Pezizomycotina</taxon>
        <taxon>Leotiomycetes</taxon>
        <taxon>Helotiales</taxon>
        <taxon>Amorphothecaceae</taxon>
        <taxon>Amorphotheca</taxon>
    </lineage>
</organism>
<reference evidence="1 2" key="1">
    <citation type="journal article" date="2018" name="New Phytol.">
        <title>Comparative genomics and transcriptomics depict ericoid mycorrhizal fungi as versatile saprotrophs and plant mutualists.</title>
        <authorList>
            <person name="Martino E."/>
            <person name="Morin E."/>
            <person name="Grelet G.A."/>
            <person name="Kuo A."/>
            <person name="Kohler A."/>
            <person name="Daghino S."/>
            <person name="Barry K.W."/>
            <person name="Cichocki N."/>
            <person name="Clum A."/>
            <person name="Dockter R.B."/>
            <person name="Hainaut M."/>
            <person name="Kuo R.C."/>
            <person name="LaButti K."/>
            <person name="Lindahl B.D."/>
            <person name="Lindquist E.A."/>
            <person name="Lipzen A."/>
            <person name="Khouja H.R."/>
            <person name="Magnuson J."/>
            <person name="Murat C."/>
            <person name="Ohm R.A."/>
            <person name="Singer S.W."/>
            <person name="Spatafora J.W."/>
            <person name="Wang M."/>
            <person name="Veneault-Fourrey C."/>
            <person name="Henrissat B."/>
            <person name="Grigoriev I.V."/>
            <person name="Martin F.M."/>
            <person name="Perotto S."/>
        </authorList>
    </citation>
    <scope>NUCLEOTIDE SEQUENCE [LARGE SCALE GENOMIC DNA]</scope>
    <source>
        <strain evidence="1 2">ATCC 22711</strain>
    </source>
</reference>
<dbReference type="Proteomes" id="UP000241818">
    <property type="component" value="Unassembled WGS sequence"/>
</dbReference>
<dbReference type="AlphaFoldDB" id="A0A2T3AQJ2"/>